<comment type="similarity">
    <text evidence="2">Belongs to the sulfatase family.</text>
</comment>
<protein>
    <recommendedName>
        <fullName evidence="7">Sulfatase N-terminal domain-containing protein</fullName>
    </recommendedName>
</protein>
<evidence type="ECO:0000256" key="3">
    <source>
        <dbReference type="ARBA" id="ARBA00022723"/>
    </source>
</evidence>
<dbReference type="HOGENOM" id="CLU_006332_10_1_1"/>
<organism evidence="8">
    <name type="scientific">Capitella teleta</name>
    <name type="common">Polychaete worm</name>
    <dbReference type="NCBI Taxonomy" id="283909"/>
    <lineage>
        <taxon>Eukaryota</taxon>
        <taxon>Metazoa</taxon>
        <taxon>Spiralia</taxon>
        <taxon>Lophotrochozoa</taxon>
        <taxon>Annelida</taxon>
        <taxon>Polychaeta</taxon>
        <taxon>Sedentaria</taxon>
        <taxon>Scolecida</taxon>
        <taxon>Capitellidae</taxon>
        <taxon>Capitella</taxon>
    </lineage>
</organism>
<reference evidence="8 10" key="2">
    <citation type="journal article" date="2013" name="Nature">
        <title>Insights into bilaterian evolution from three spiralian genomes.</title>
        <authorList>
            <person name="Simakov O."/>
            <person name="Marletaz F."/>
            <person name="Cho S.J."/>
            <person name="Edsinger-Gonzales E."/>
            <person name="Havlak P."/>
            <person name="Hellsten U."/>
            <person name="Kuo D.H."/>
            <person name="Larsson T."/>
            <person name="Lv J."/>
            <person name="Arendt D."/>
            <person name="Savage R."/>
            <person name="Osoegawa K."/>
            <person name="de Jong P."/>
            <person name="Grimwood J."/>
            <person name="Chapman J.A."/>
            <person name="Shapiro H."/>
            <person name="Aerts A."/>
            <person name="Otillar R.P."/>
            <person name="Terry A.Y."/>
            <person name="Boore J.L."/>
            <person name="Grigoriev I.V."/>
            <person name="Lindberg D.R."/>
            <person name="Seaver E.C."/>
            <person name="Weisblat D.A."/>
            <person name="Putnam N.H."/>
            <person name="Rokhsar D.S."/>
        </authorList>
    </citation>
    <scope>NUCLEOTIDE SEQUENCE</scope>
    <source>
        <strain evidence="8 10">I ESC-2004</strain>
    </source>
</reference>
<dbReference type="InterPro" id="IPR017850">
    <property type="entry name" value="Alkaline_phosphatase_core_sf"/>
</dbReference>
<dbReference type="Gene3D" id="3.40.720.10">
    <property type="entry name" value="Alkaline Phosphatase, subunit A"/>
    <property type="match status" value="1"/>
</dbReference>
<evidence type="ECO:0000313" key="10">
    <source>
        <dbReference type="Proteomes" id="UP000014760"/>
    </source>
</evidence>
<dbReference type="EMBL" id="KB305118">
    <property type="protein sequence ID" value="ELU01354.1"/>
    <property type="molecule type" value="Genomic_DNA"/>
</dbReference>
<reference evidence="9" key="3">
    <citation type="submission" date="2015-06" db="UniProtKB">
        <authorList>
            <consortium name="EnsemblMetazoa"/>
        </authorList>
    </citation>
    <scope>IDENTIFICATION</scope>
</reference>
<dbReference type="CDD" id="cd16029">
    <property type="entry name" value="4-S"/>
    <property type="match status" value="1"/>
</dbReference>
<feature type="chain" id="PRO_5008787668" description="Sulfatase N-terminal domain-containing protein" evidence="6">
    <location>
        <begin position="19"/>
        <end position="548"/>
    </location>
</feature>
<dbReference type="GO" id="GO:0008484">
    <property type="term" value="F:sulfuric ester hydrolase activity"/>
    <property type="evidence" value="ECO:0007669"/>
    <property type="project" value="InterPro"/>
</dbReference>
<feature type="domain" description="Sulfatase N-terminal" evidence="7">
    <location>
        <begin position="29"/>
        <end position="336"/>
    </location>
</feature>
<reference evidence="10" key="1">
    <citation type="submission" date="2012-12" db="EMBL/GenBank/DDBJ databases">
        <authorList>
            <person name="Hellsten U."/>
            <person name="Grimwood J."/>
            <person name="Chapman J.A."/>
            <person name="Shapiro H."/>
            <person name="Aerts A."/>
            <person name="Otillar R.P."/>
            <person name="Terry A.Y."/>
            <person name="Boore J.L."/>
            <person name="Simakov O."/>
            <person name="Marletaz F."/>
            <person name="Cho S.-J."/>
            <person name="Edsinger-Gonzales E."/>
            <person name="Havlak P."/>
            <person name="Kuo D.-H."/>
            <person name="Larsson T."/>
            <person name="Lv J."/>
            <person name="Arendt D."/>
            <person name="Savage R."/>
            <person name="Osoegawa K."/>
            <person name="de Jong P."/>
            <person name="Lindberg D.R."/>
            <person name="Seaver E.C."/>
            <person name="Weisblat D.A."/>
            <person name="Putnam N.H."/>
            <person name="Grigoriev I.V."/>
            <person name="Rokhsar D.S."/>
        </authorList>
    </citation>
    <scope>NUCLEOTIDE SEQUENCE</scope>
    <source>
        <strain evidence="10">I ESC-2004</strain>
    </source>
</reference>
<name>R7U5U4_CAPTE</name>
<accession>R7U5U4</accession>
<evidence type="ECO:0000256" key="6">
    <source>
        <dbReference type="SAM" id="SignalP"/>
    </source>
</evidence>
<dbReference type="PANTHER" id="PTHR10342:SF274">
    <property type="entry name" value="ARYLSULFATASE B"/>
    <property type="match status" value="1"/>
</dbReference>
<feature type="signal peptide" evidence="6">
    <location>
        <begin position="1"/>
        <end position="18"/>
    </location>
</feature>
<sequence length="548" mass="60797">MKALLILSVLAVVALATARIRRRQGDSKPNIIWFFADDYGYHDAGYRNSDIHTPNIDQLVADGISFTNAYSAQQCSPSRSSFLSGRYAYTSGMQHGVISDTAAHCMDLKYNFLSDYLKELNYNTHASGKWHLGYCNKECTPTYRGFDTFSGGYSGEGKYYEHTTFQGMYDWHNGTKLDRSASGIHSQDLIEADLLNQLDENDGTPLFYYAAFHNTHSPMQPKPEHEALYDDLDAPSTRKKYLGLVSGMDAVIGKVVAKLKEKDMFDNTYIFFSSDNGGDVHEGDNSPKRGAKSSLFDGGCHAHSWASSPLLKKKGVEADGLLHITDWLPTIVKLAGGEVPESDGIDGIEQVDLITNAGPSKRTDMIYNIDMELEIGTPDFGAMAARDLRYKLIWGFEGRSDGYGMGAQFIYEVDRVLDVVKEADAVVENVDKRGGPYPMNTQQHHILRTYMQTKLVTLDDIEAGTGPMMLFDLQEDPNETTDLSASTDPEHQAAKLKLIEMLRSAIQGPKYYKLNPVFWGTASDAFDGVKQGNALTPGWCEDIFPGSK</sequence>
<dbReference type="EMBL" id="AMQN01009293">
    <property type="status" value="NOT_ANNOTATED_CDS"/>
    <property type="molecule type" value="Genomic_DNA"/>
</dbReference>
<dbReference type="Proteomes" id="UP000014760">
    <property type="component" value="Unassembled WGS sequence"/>
</dbReference>
<dbReference type="GO" id="GO:0046872">
    <property type="term" value="F:metal ion binding"/>
    <property type="evidence" value="ECO:0007669"/>
    <property type="project" value="UniProtKB-KW"/>
</dbReference>
<keyword evidence="3" id="KW-0479">Metal-binding</keyword>
<evidence type="ECO:0000313" key="8">
    <source>
        <dbReference type="EMBL" id="ELU01354.1"/>
    </source>
</evidence>
<keyword evidence="5" id="KW-0325">Glycoprotein</keyword>
<dbReference type="Pfam" id="PF00884">
    <property type="entry name" value="Sulfatase"/>
    <property type="match status" value="1"/>
</dbReference>
<proteinExistence type="inferred from homology"/>
<dbReference type="STRING" id="283909.R7U5U4"/>
<dbReference type="EnsemblMetazoa" id="CapteT182406">
    <property type="protein sequence ID" value="CapteP182406"/>
    <property type="gene ID" value="CapteG182406"/>
</dbReference>
<dbReference type="OrthoDB" id="103349at2759"/>
<evidence type="ECO:0000259" key="7">
    <source>
        <dbReference type="Pfam" id="PF00884"/>
    </source>
</evidence>
<evidence type="ECO:0000256" key="1">
    <source>
        <dbReference type="ARBA" id="ARBA00001913"/>
    </source>
</evidence>
<dbReference type="OMA" id="WHNDELT"/>
<evidence type="ECO:0000313" key="9">
    <source>
        <dbReference type="EnsemblMetazoa" id="CapteP182406"/>
    </source>
</evidence>
<evidence type="ECO:0000256" key="5">
    <source>
        <dbReference type="ARBA" id="ARBA00023180"/>
    </source>
</evidence>
<dbReference type="SUPFAM" id="SSF53649">
    <property type="entry name" value="Alkaline phosphatase-like"/>
    <property type="match status" value="1"/>
</dbReference>
<evidence type="ECO:0000256" key="4">
    <source>
        <dbReference type="ARBA" id="ARBA00022837"/>
    </source>
</evidence>
<dbReference type="InterPro" id="IPR047115">
    <property type="entry name" value="ARSB"/>
</dbReference>
<evidence type="ECO:0000256" key="2">
    <source>
        <dbReference type="ARBA" id="ARBA00008779"/>
    </source>
</evidence>
<dbReference type="Gene3D" id="3.30.1120.10">
    <property type="match status" value="1"/>
</dbReference>
<keyword evidence="10" id="KW-1185">Reference proteome</keyword>
<dbReference type="InterPro" id="IPR000917">
    <property type="entry name" value="Sulfatase_N"/>
</dbReference>
<keyword evidence="6" id="KW-0732">Signal</keyword>
<dbReference type="PANTHER" id="PTHR10342">
    <property type="entry name" value="ARYLSULFATASE"/>
    <property type="match status" value="1"/>
</dbReference>
<comment type="cofactor">
    <cofactor evidence="1">
        <name>Ca(2+)</name>
        <dbReference type="ChEBI" id="CHEBI:29108"/>
    </cofactor>
</comment>
<dbReference type="AlphaFoldDB" id="R7U5U4"/>
<keyword evidence="4" id="KW-0106">Calcium</keyword>
<gene>
    <name evidence="8" type="ORF">CAPTEDRAFT_182406</name>
</gene>